<dbReference type="EMBL" id="FOVG01000001">
    <property type="protein sequence ID" value="SFN46088.1"/>
    <property type="molecule type" value="Genomic_DNA"/>
</dbReference>
<organism evidence="1 2">
    <name type="scientific">Candidatus Pantoea varia</name>
    <dbReference type="NCBI Taxonomy" id="1881036"/>
    <lineage>
        <taxon>Bacteria</taxon>
        <taxon>Pseudomonadati</taxon>
        <taxon>Pseudomonadota</taxon>
        <taxon>Gammaproteobacteria</taxon>
        <taxon>Enterobacterales</taxon>
        <taxon>Erwiniaceae</taxon>
        <taxon>Pantoea</taxon>
    </lineage>
</organism>
<name>A0A1I4Z7C0_9GAMM</name>
<keyword evidence="2" id="KW-1185">Reference proteome</keyword>
<dbReference type="AlphaFoldDB" id="A0A1I4Z7C0"/>
<evidence type="ECO:0000313" key="1">
    <source>
        <dbReference type="EMBL" id="SFN46088.1"/>
    </source>
</evidence>
<dbReference type="Proteomes" id="UP000198968">
    <property type="component" value="Unassembled WGS sequence"/>
</dbReference>
<proteinExistence type="predicted"/>
<accession>A0A1I4Z7C0</accession>
<dbReference type="OrthoDB" id="6505770at2"/>
<evidence type="ECO:0000313" key="2">
    <source>
        <dbReference type="Proteomes" id="UP000198968"/>
    </source>
</evidence>
<sequence length="145" mass="17193">MNRLIVKKYKENDGIQLIDLSVVGNDINHSLFLGKVDVNEFIGWFLKHEREIREDELPIEIIIYKSLAENVHYSYDTMDVDDDDLVDQMYNYRRGHCLRFASRGCDFPEIYIGKVRGLYEISKFSAAESWKYYIDIEEFFKGIKC</sequence>
<dbReference type="RefSeq" id="WP_090962169.1">
    <property type="nucleotide sequence ID" value="NZ_FOVG01000001.1"/>
</dbReference>
<gene>
    <name evidence="1" type="ORF">SAMN05428971_1503</name>
</gene>
<protein>
    <submittedName>
        <fullName evidence="1">Uncharacterized protein</fullName>
    </submittedName>
</protein>
<reference evidence="2" key="1">
    <citation type="submission" date="2016-10" db="EMBL/GenBank/DDBJ databases">
        <authorList>
            <person name="Varghese N."/>
            <person name="Submissions S."/>
        </authorList>
    </citation>
    <scope>NUCLEOTIDE SEQUENCE [LARGE SCALE GENOMIC DNA]</scope>
    <source>
        <strain evidence="2">OV426</strain>
    </source>
</reference>